<dbReference type="Proteomes" id="UP001444146">
    <property type="component" value="Unassembled WGS sequence"/>
</dbReference>
<dbReference type="RefSeq" id="WP_347795843.1">
    <property type="nucleotide sequence ID" value="NZ_JAYMYY010000005.1"/>
</dbReference>
<evidence type="ECO:0000313" key="2">
    <source>
        <dbReference type="Proteomes" id="UP001444146"/>
    </source>
</evidence>
<keyword evidence="2" id="KW-1185">Reference proteome</keyword>
<accession>A0ABV0HPG3</accession>
<reference evidence="1 2" key="1">
    <citation type="submission" date="2024-01" db="EMBL/GenBank/DDBJ databases">
        <title>Pseudocitrobacter sp. Endophytic strain Cyp-38L.</title>
        <authorList>
            <person name="Amer M.A."/>
            <person name="Hamed S.M."/>
        </authorList>
    </citation>
    <scope>NUCLEOTIDE SEQUENCE [LARGE SCALE GENOMIC DNA]</scope>
    <source>
        <strain evidence="1 2">Cyp38S</strain>
    </source>
</reference>
<name>A0ABV0HPG3_9ENTR</name>
<gene>
    <name evidence="1" type="ORF">VSR74_17215</name>
</gene>
<comment type="caution">
    <text evidence="1">The sequence shown here is derived from an EMBL/GenBank/DDBJ whole genome shotgun (WGS) entry which is preliminary data.</text>
</comment>
<protein>
    <submittedName>
        <fullName evidence="1">Uncharacterized protein</fullName>
    </submittedName>
</protein>
<organism evidence="1 2">
    <name type="scientific">Pseudocitrobacter cyperus</name>
    <dbReference type="NCBI Taxonomy" id="3112843"/>
    <lineage>
        <taxon>Bacteria</taxon>
        <taxon>Pseudomonadati</taxon>
        <taxon>Pseudomonadota</taxon>
        <taxon>Gammaproteobacteria</taxon>
        <taxon>Enterobacterales</taxon>
        <taxon>Enterobacteriaceae</taxon>
        <taxon>Pseudocitrobacter</taxon>
    </lineage>
</organism>
<evidence type="ECO:0000313" key="1">
    <source>
        <dbReference type="EMBL" id="MEO3991547.1"/>
    </source>
</evidence>
<dbReference type="EMBL" id="JAYMYY010000005">
    <property type="protein sequence ID" value="MEO3991547.1"/>
    <property type="molecule type" value="Genomic_DNA"/>
</dbReference>
<sequence length="45" mass="4911">MMTTLLPDFSAPSSSTLLCGERHHDACTPSGYLSSFLLIPEGNRR</sequence>
<proteinExistence type="predicted"/>